<dbReference type="SUPFAM" id="SSF53167">
    <property type="entry name" value="Purine and uridine phosphorylases"/>
    <property type="match status" value="1"/>
</dbReference>
<evidence type="ECO:0000313" key="1">
    <source>
        <dbReference type="EMBL" id="CAH3197890.1"/>
    </source>
</evidence>
<reference evidence="1 2" key="1">
    <citation type="submission" date="2022-05" db="EMBL/GenBank/DDBJ databases">
        <authorList>
            <consortium name="Genoscope - CEA"/>
            <person name="William W."/>
        </authorList>
    </citation>
    <scope>NUCLEOTIDE SEQUENCE [LARGE SCALE GENOMIC DNA]</scope>
</reference>
<proteinExistence type="predicted"/>
<dbReference type="Gene3D" id="3.40.50.1580">
    <property type="entry name" value="Nucleoside phosphorylase domain"/>
    <property type="match status" value="1"/>
</dbReference>
<comment type="caution">
    <text evidence="1">The sequence shown here is derived from an EMBL/GenBank/DDBJ whole genome shotgun (WGS) entry which is preliminary data.</text>
</comment>
<dbReference type="EMBL" id="CALNXI010005469">
    <property type="protein sequence ID" value="CAH3197890.1"/>
    <property type="molecule type" value="Genomic_DNA"/>
</dbReference>
<name>A0ABN8T295_9CNID</name>
<dbReference type="PANTHER" id="PTHR46832">
    <property type="entry name" value="5'-METHYLTHIOADENOSINE/S-ADENOSYLHOMOCYSTEINE NUCLEOSIDASE"/>
    <property type="match status" value="1"/>
</dbReference>
<protein>
    <recommendedName>
        <fullName evidence="3">Nucleoside phosphorylase domain-containing protein</fullName>
    </recommendedName>
</protein>
<dbReference type="InterPro" id="IPR035994">
    <property type="entry name" value="Nucleoside_phosphorylase_sf"/>
</dbReference>
<evidence type="ECO:0008006" key="3">
    <source>
        <dbReference type="Google" id="ProtNLM"/>
    </source>
</evidence>
<gene>
    <name evidence="1" type="ORF">PEVE_00035349</name>
</gene>
<dbReference type="Proteomes" id="UP001159427">
    <property type="component" value="Unassembled WGS sequence"/>
</dbReference>
<sequence length="439" mass="48672">MAGYDFSSKNVDSPPSLSITIPKTSDLVTASKRWREVQLPIDILLLAVRDADFLSCFYYLSDVFRSYTRTLGYVHFGNFGKDEGQLKLKVSLITCSGGGGGNPGGSAIVVKDAVEILQPRAVFCIGSCWGLYRDKTRLGDVLVPAKLTTYAPRRMTSTGAVPCGFTVPLSSSMSRLIRQAGFGWNPPLENPEVREVTVHQDSELLSGSEQVESSQRRDELVRSYPNAIAVELDGDGVFAAAHDLKTEWVIIKGISGYADCPASLTEQWAGFASVMAASVMNNILSDPFVFEEWPHYQRAQNEGNVSSVLRSPPYLQHREPMIETINRMPENPMPSPPLMLKKIGRKIKRCSGCRKPITSPLLGFSAEDDHDYCFGRLDAYDYWNKTTKSCMPKVSTRHYHLNPVCTKVQGIAHFQIDSGKVEVTPSLRALIKERFSTDI</sequence>
<accession>A0ABN8T295</accession>
<keyword evidence="2" id="KW-1185">Reference proteome</keyword>
<organism evidence="1 2">
    <name type="scientific">Porites evermanni</name>
    <dbReference type="NCBI Taxonomy" id="104178"/>
    <lineage>
        <taxon>Eukaryota</taxon>
        <taxon>Metazoa</taxon>
        <taxon>Cnidaria</taxon>
        <taxon>Anthozoa</taxon>
        <taxon>Hexacorallia</taxon>
        <taxon>Scleractinia</taxon>
        <taxon>Fungiina</taxon>
        <taxon>Poritidae</taxon>
        <taxon>Porites</taxon>
    </lineage>
</organism>
<evidence type="ECO:0000313" key="2">
    <source>
        <dbReference type="Proteomes" id="UP001159427"/>
    </source>
</evidence>
<dbReference type="PANTHER" id="PTHR46832:SF1">
    <property type="entry name" value="5'-METHYLTHIOADENOSINE_S-ADENOSYLHOMOCYSTEINE NUCLEOSIDASE"/>
    <property type="match status" value="1"/>
</dbReference>